<sequence>MTEPGLRERKREATAQALAQAAFELAREHGVDGFVIDDVARRAGYSRRTFANHFSCKEEAIAMVAFRGVSEATIALGDLAADLPLLDALHEVLKAQLTTEAFVQMRELVVLSGRYPTLEPYVFSLQHRMRDAAQETLRTAARDRHPGIYAPLLFGAVYGAISAALEGALDVHVADGASSAQPGSIDYEEFLELAFGYLRSGF</sequence>
<dbReference type="Pfam" id="PF00440">
    <property type="entry name" value="TetR_N"/>
    <property type="match status" value="1"/>
</dbReference>
<feature type="domain" description="HTH tetR-type" evidence="3">
    <location>
        <begin position="12"/>
        <end position="72"/>
    </location>
</feature>
<comment type="caution">
    <text evidence="4">The sequence shown here is derived from an EMBL/GenBank/DDBJ whole genome shotgun (WGS) entry which is preliminary data.</text>
</comment>
<accession>A0ABP6UU17</accession>
<dbReference type="InterPro" id="IPR001647">
    <property type="entry name" value="HTH_TetR"/>
</dbReference>
<dbReference type="RefSeq" id="WP_218235027.1">
    <property type="nucleotide sequence ID" value="NZ_BAABBB010000003.1"/>
</dbReference>
<evidence type="ECO:0000313" key="4">
    <source>
        <dbReference type="EMBL" id="GAA3518624.1"/>
    </source>
</evidence>
<reference evidence="5" key="1">
    <citation type="journal article" date="2019" name="Int. J. Syst. Evol. Microbiol.">
        <title>The Global Catalogue of Microorganisms (GCM) 10K type strain sequencing project: providing services to taxonomists for standard genome sequencing and annotation.</title>
        <authorList>
            <consortium name="The Broad Institute Genomics Platform"/>
            <consortium name="The Broad Institute Genome Sequencing Center for Infectious Disease"/>
            <person name="Wu L."/>
            <person name="Ma J."/>
        </authorList>
    </citation>
    <scope>NUCLEOTIDE SEQUENCE [LARGE SCALE GENOMIC DNA]</scope>
    <source>
        <strain evidence="5">JCM 17460</strain>
    </source>
</reference>
<dbReference type="Proteomes" id="UP001500301">
    <property type="component" value="Unassembled WGS sequence"/>
</dbReference>
<evidence type="ECO:0000256" key="2">
    <source>
        <dbReference type="PROSITE-ProRule" id="PRU00335"/>
    </source>
</evidence>
<name>A0ABP6UU17_9ACTN</name>
<keyword evidence="1 2" id="KW-0238">DNA-binding</keyword>
<feature type="DNA-binding region" description="H-T-H motif" evidence="2">
    <location>
        <begin position="35"/>
        <end position="54"/>
    </location>
</feature>
<gene>
    <name evidence="4" type="ORF">GCM10022263_02950</name>
</gene>
<protein>
    <submittedName>
        <fullName evidence="4">TetR/AcrR family transcriptional regulator</fullName>
    </submittedName>
</protein>
<evidence type="ECO:0000256" key="1">
    <source>
        <dbReference type="ARBA" id="ARBA00023125"/>
    </source>
</evidence>
<proteinExistence type="predicted"/>
<organism evidence="4 5">
    <name type="scientific">Nocardioides daeguensis</name>
    <dbReference type="NCBI Taxonomy" id="908359"/>
    <lineage>
        <taxon>Bacteria</taxon>
        <taxon>Bacillati</taxon>
        <taxon>Actinomycetota</taxon>
        <taxon>Actinomycetes</taxon>
        <taxon>Propionibacteriales</taxon>
        <taxon>Nocardioidaceae</taxon>
        <taxon>Nocardioides</taxon>
    </lineage>
</organism>
<dbReference type="PROSITE" id="PS50977">
    <property type="entry name" value="HTH_TETR_2"/>
    <property type="match status" value="1"/>
</dbReference>
<keyword evidence="5" id="KW-1185">Reference proteome</keyword>
<dbReference type="EMBL" id="BAABBB010000003">
    <property type="protein sequence ID" value="GAA3518624.1"/>
    <property type="molecule type" value="Genomic_DNA"/>
</dbReference>
<evidence type="ECO:0000313" key="5">
    <source>
        <dbReference type="Proteomes" id="UP001500301"/>
    </source>
</evidence>
<evidence type="ECO:0000259" key="3">
    <source>
        <dbReference type="PROSITE" id="PS50977"/>
    </source>
</evidence>